<feature type="region of interest" description="Disordered" evidence="1">
    <location>
        <begin position="28"/>
        <end position="70"/>
    </location>
</feature>
<sequence>MNFGNPDPRPPACGADDVDDMLQLPVMNFTGNGDKRPDTGEVGQQHQSPQTTTTNAARGNDGLLPLPSTL</sequence>
<comment type="caution">
    <text evidence="2">The sequence shown here is derived from an EMBL/GenBank/DDBJ whole genome shotgun (WGS) entry which is preliminary data.</text>
</comment>
<evidence type="ECO:0000256" key="1">
    <source>
        <dbReference type="SAM" id="MobiDB-lite"/>
    </source>
</evidence>
<feature type="compositionally biased region" description="Polar residues" evidence="1">
    <location>
        <begin position="42"/>
        <end position="57"/>
    </location>
</feature>
<protein>
    <submittedName>
        <fullName evidence="2">Uncharacterized protein</fullName>
    </submittedName>
</protein>
<accession>A0A7X0H934</accession>
<dbReference type="AlphaFoldDB" id="A0A7X0H934"/>
<keyword evidence="3" id="KW-1185">Reference proteome</keyword>
<organism evidence="2 3">
    <name type="scientific">Algisphaera agarilytica</name>
    <dbReference type="NCBI Taxonomy" id="1385975"/>
    <lineage>
        <taxon>Bacteria</taxon>
        <taxon>Pseudomonadati</taxon>
        <taxon>Planctomycetota</taxon>
        <taxon>Phycisphaerae</taxon>
        <taxon>Phycisphaerales</taxon>
        <taxon>Phycisphaeraceae</taxon>
        <taxon>Algisphaera</taxon>
    </lineage>
</organism>
<reference evidence="2 3" key="1">
    <citation type="submission" date="2020-08" db="EMBL/GenBank/DDBJ databases">
        <title>Genomic Encyclopedia of Type Strains, Phase IV (KMG-IV): sequencing the most valuable type-strain genomes for metagenomic binning, comparative biology and taxonomic classification.</title>
        <authorList>
            <person name="Goeker M."/>
        </authorList>
    </citation>
    <scope>NUCLEOTIDE SEQUENCE [LARGE SCALE GENOMIC DNA]</scope>
    <source>
        <strain evidence="2 3">DSM 103725</strain>
    </source>
</reference>
<evidence type="ECO:0000313" key="2">
    <source>
        <dbReference type="EMBL" id="MBB6431547.1"/>
    </source>
</evidence>
<dbReference type="Proteomes" id="UP000541810">
    <property type="component" value="Unassembled WGS sequence"/>
</dbReference>
<evidence type="ECO:0000313" key="3">
    <source>
        <dbReference type="Proteomes" id="UP000541810"/>
    </source>
</evidence>
<gene>
    <name evidence="2" type="ORF">HNQ40_003353</name>
</gene>
<dbReference type="EMBL" id="JACHGY010000001">
    <property type="protein sequence ID" value="MBB6431547.1"/>
    <property type="molecule type" value="Genomic_DNA"/>
</dbReference>
<proteinExistence type="predicted"/>
<name>A0A7X0H934_9BACT</name>